<dbReference type="AlphaFoldDB" id="A0A0R3QWW8"/>
<protein>
    <submittedName>
        <fullName evidence="1 3">Uncharacterized protein</fullName>
    </submittedName>
</protein>
<evidence type="ECO:0000313" key="3">
    <source>
        <dbReference type="WBParaSite" id="BTMF_0001223401-mRNA-1"/>
    </source>
</evidence>
<dbReference type="WBParaSite" id="BTMF_0001223401-mRNA-1">
    <property type="protein sequence ID" value="BTMF_0001223401-mRNA-1"/>
    <property type="gene ID" value="BTMF_0001223401"/>
</dbReference>
<accession>A0A0R3QWW8</accession>
<sequence length="45" mass="5373">MYYKGSCNEYYLHTVRYGLLRIRITLLCVFIISQKVISNRTNSLE</sequence>
<name>A0A0R3QWW8_9BILA</name>
<reference evidence="3" key="1">
    <citation type="submission" date="2017-02" db="UniProtKB">
        <authorList>
            <consortium name="WormBaseParasite"/>
        </authorList>
    </citation>
    <scope>IDENTIFICATION</scope>
</reference>
<dbReference type="Proteomes" id="UP000280834">
    <property type="component" value="Unassembled WGS sequence"/>
</dbReference>
<evidence type="ECO:0000313" key="2">
    <source>
        <dbReference type="Proteomes" id="UP000280834"/>
    </source>
</evidence>
<organism evidence="3">
    <name type="scientific">Brugia timori</name>
    <dbReference type="NCBI Taxonomy" id="42155"/>
    <lineage>
        <taxon>Eukaryota</taxon>
        <taxon>Metazoa</taxon>
        <taxon>Ecdysozoa</taxon>
        <taxon>Nematoda</taxon>
        <taxon>Chromadorea</taxon>
        <taxon>Rhabditida</taxon>
        <taxon>Spirurina</taxon>
        <taxon>Spiruromorpha</taxon>
        <taxon>Filarioidea</taxon>
        <taxon>Onchocercidae</taxon>
        <taxon>Brugia</taxon>
    </lineage>
</organism>
<proteinExistence type="predicted"/>
<gene>
    <name evidence="1" type="ORF">BTMF_LOCUS10256</name>
</gene>
<dbReference type="EMBL" id="UZAG01017465">
    <property type="protein sequence ID" value="VDO34853.1"/>
    <property type="molecule type" value="Genomic_DNA"/>
</dbReference>
<keyword evidence="2" id="KW-1185">Reference proteome</keyword>
<reference evidence="1 2" key="2">
    <citation type="submission" date="2018-11" db="EMBL/GenBank/DDBJ databases">
        <authorList>
            <consortium name="Pathogen Informatics"/>
        </authorList>
    </citation>
    <scope>NUCLEOTIDE SEQUENCE [LARGE SCALE GENOMIC DNA]</scope>
</reference>
<evidence type="ECO:0000313" key="1">
    <source>
        <dbReference type="EMBL" id="VDO34853.1"/>
    </source>
</evidence>